<protein>
    <recommendedName>
        <fullName evidence="3">PepSY domain-containing protein</fullName>
    </recommendedName>
</protein>
<feature type="region of interest" description="Disordered" evidence="1">
    <location>
        <begin position="104"/>
        <end position="130"/>
    </location>
</feature>
<feature type="compositionally biased region" description="Acidic residues" evidence="1">
    <location>
        <begin position="108"/>
        <end position="130"/>
    </location>
</feature>
<feature type="signal peptide" evidence="2">
    <location>
        <begin position="1"/>
        <end position="27"/>
    </location>
</feature>
<proteinExistence type="predicted"/>
<dbReference type="RefSeq" id="WP_232498909.1">
    <property type="nucleotide sequence ID" value="NZ_BAAANH010000003.1"/>
</dbReference>
<dbReference type="Proteomes" id="UP001500506">
    <property type="component" value="Unassembled WGS sequence"/>
</dbReference>
<evidence type="ECO:0000256" key="2">
    <source>
        <dbReference type="SAM" id="SignalP"/>
    </source>
</evidence>
<evidence type="ECO:0000256" key="1">
    <source>
        <dbReference type="SAM" id="MobiDB-lite"/>
    </source>
</evidence>
<dbReference type="InterPro" id="IPR025711">
    <property type="entry name" value="PepSY"/>
</dbReference>
<evidence type="ECO:0000259" key="3">
    <source>
        <dbReference type="Pfam" id="PF03413"/>
    </source>
</evidence>
<dbReference type="EMBL" id="BAAANH010000003">
    <property type="protein sequence ID" value="GAA1758282.1"/>
    <property type="molecule type" value="Genomic_DNA"/>
</dbReference>
<dbReference type="Pfam" id="PF03413">
    <property type="entry name" value="PepSY"/>
    <property type="match status" value="1"/>
</dbReference>
<sequence length="130" mass="12963">MNKRTIWIGSAAGAAALVLGGAAIAFATPTPSPSGNDGTDADDQVLVGSDLDRASEAALAETGGGTVVDSEADSDGDSAYEVEVLLDDGTVKEVELDADFTFVRFDDEGGGSDDGAGDVDDDSDDAAGED</sequence>
<evidence type="ECO:0000313" key="5">
    <source>
        <dbReference type="Proteomes" id="UP001500506"/>
    </source>
</evidence>
<feature type="chain" id="PRO_5047202677" description="PepSY domain-containing protein" evidence="2">
    <location>
        <begin position="28"/>
        <end position="130"/>
    </location>
</feature>
<reference evidence="4 5" key="1">
    <citation type="journal article" date="2019" name="Int. J. Syst. Evol. Microbiol.">
        <title>The Global Catalogue of Microorganisms (GCM) 10K type strain sequencing project: providing services to taxonomists for standard genome sequencing and annotation.</title>
        <authorList>
            <consortium name="The Broad Institute Genomics Platform"/>
            <consortium name="The Broad Institute Genome Sequencing Center for Infectious Disease"/>
            <person name="Wu L."/>
            <person name="Ma J."/>
        </authorList>
    </citation>
    <scope>NUCLEOTIDE SEQUENCE [LARGE SCALE GENOMIC DNA]</scope>
    <source>
        <strain evidence="4 5">JCM 14319</strain>
    </source>
</reference>
<keyword evidence="2" id="KW-0732">Signal</keyword>
<accession>A0ABN2KKS4</accession>
<comment type="caution">
    <text evidence="4">The sequence shown here is derived from an EMBL/GenBank/DDBJ whole genome shotgun (WGS) entry which is preliminary data.</text>
</comment>
<keyword evidence="5" id="KW-1185">Reference proteome</keyword>
<name>A0ABN2KKS4_9MICO</name>
<dbReference type="Gene3D" id="3.30.505.20">
    <property type="match status" value="1"/>
</dbReference>
<gene>
    <name evidence="4" type="ORF">GCM10009747_16250</name>
</gene>
<organism evidence="4 5">
    <name type="scientific">Agromyces humatus</name>
    <dbReference type="NCBI Taxonomy" id="279573"/>
    <lineage>
        <taxon>Bacteria</taxon>
        <taxon>Bacillati</taxon>
        <taxon>Actinomycetota</taxon>
        <taxon>Actinomycetes</taxon>
        <taxon>Micrococcales</taxon>
        <taxon>Microbacteriaceae</taxon>
        <taxon>Agromyces</taxon>
    </lineage>
</organism>
<evidence type="ECO:0000313" key="4">
    <source>
        <dbReference type="EMBL" id="GAA1758282.1"/>
    </source>
</evidence>
<feature type="domain" description="PepSY" evidence="3">
    <location>
        <begin position="51"/>
        <end position="98"/>
    </location>
</feature>